<evidence type="ECO:0000313" key="5">
    <source>
        <dbReference type="Proteomes" id="UP000092460"/>
    </source>
</evidence>
<dbReference type="InterPro" id="IPR000794">
    <property type="entry name" value="Beta-ketoacyl_synthase"/>
</dbReference>
<dbReference type="Pfam" id="PF00109">
    <property type="entry name" value="ketoacyl-synt"/>
    <property type="match status" value="1"/>
</dbReference>
<keyword evidence="5" id="KW-1185">Reference proteome</keyword>
<name>A0A1B0AS46_9MUSC</name>
<dbReference type="EnsemblMetazoa" id="GPPI006592-RA">
    <property type="protein sequence ID" value="GPPI006592-PA"/>
    <property type="gene ID" value="GPPI006592"/>
</dbReference>
<feature type="domain" description="Ketosynthase family 3 (KS3)" evidence="3">
    <location>
        <begin position="1"/>
        <end position="105"/>
    </location>
</feature>
<evidence type="ECO:0000259" key="3">
    <source>
        <dbReference type="PROSITE" id="PS52004"/>
    </source>
</evidence>
<keyword evidence="2" id="KW-0808">Transferase</keyword>
<organism evidence="4 5">
    <name type="scientific">Glossina palpalis gambiensis</name>
    <dbReference type="NCBI Taxonomy" id="67801"/>
    <lineage>
        <taxon>Eukaryota</taxon>
        <taxon>Metazoa</taxon>
        <taxon>Ecdysozoa</taxon>
        <taxon>Arthropoda</taxon>
        <taxon>Hexapoda</taxon>
        <taxon>Insecta</taxon>
        <taxon>Pterygota</taxon>
        <taxon>Neoptera</taxon>
        <taxon>Endopterygota</taxon>
        <taxon>Diptera</taxon>
        <taxon>Brachycera</taxon>
        <taxon>Muscomorpha</taxon>
        <taxon>Hippoboscoidea</taxon>
        <taxon>Glossinidae</taxon>
        <taxon>Glossina</taxon>
    </lineage>
</organism>
<dbReference type="GO" id="GO:0005739">
    <property type="term" value="C:mitochondrion"/>
    <property type="evidence" value="ECO:0007669"/>
    <property type="project" value="TreeGrafter"/>
</dbReference>
<evidence type="ECO:0000313" key="4">
    <source>
        <dbReference type="EnsemblMetazoa" id="GPPI006592-PA"/>
    </source>
</evidence>
<dbReference type="InterPro" id="IPR016039">
    <property type="entry name" value="Thiolase-like"/>
</dbReference>
<evidence type="ECO:0000256" key="1">
    <source>
        <dbReference type="ARBA" id="ARBA00013191"/>
    </source>
</evidence>
<reference evidence="5" key="1">
    <citation type="submission" date="2015-01" db="EMBL/GenBank/DDBJ databases">
        <authorList>
            <person name="Aksoy S."/>
            <person name="Warren W."/>
            <person name="Wilson R.K."/>
        </authorList>
    </citation>
    <scope>NUCLEOTIDE SEQUENCE [LARGE SCALE GENOMIC DNA]</scope>
    <source>
        <strain evidence="5">IAEA</strain>
    </source>
</reference>
<dbReference type="PROSITE" id="PS52004">
    <property type="entry name" value="KS3_2"/>
    <property type="match status" value="1"/>
</dbReference>
<dbReference type="Proteomes" id="UP000092460">
    <property type="component" value="Unassembled WGS sequence"/>
</dbReference>
<dbReference type="PANTHER" id="PTHR11712:SF336">
    <property type="entry name" value="3-OXOACYL-[ACYL-CARRIER-PROTEIN] SYNTHASE, MITOCHONDRIAL"/>
    <property type="match status" value="1"/>
</dbReference>
<dbReference type="GO" id="GO:0004315">
    <property type="term" value="F:3-oxoacyl-[acyl-carrier-protein] synthase activity"/>
    <property type="evidence" value="ECO:0007669"/>
    <property type="project" value="UniProtKB-EC"/>
</dbReference>
<dbReference type="VEuPathDB" id="VectorBase:GPPI006592"/>
<dbReference type="EMBL" id="JXJN01002662">
    <property type="status" value="NOT_ANNOTATED_CDS"/>
    <property type="molecule type" value="Genomic_DNA"/>
</dbReference>
<dbReference type="EC" id="2.3.1.41" evidence="1"/>
<evidence type="ECO:0000256" key="2">
    <source>
        <dbReference type="ARBA" id="ARBA00022679"/>
    </source>
</evidence>
<protein>
    <recommendedName>
        <fullName evidence="1">beta-ketoacyl-[acyl-carrier-protein] synthase I</fullName>
        <ecNumber evidence="1">2.3.1.41</ecNumber>
    </recommendedName>
</protein>
<accession>A0A1B0AS46</accession>
<dbReference type="InterPro" id="IPR014030">
    <property type="entry name" value="Ketoacyl_synth_N"/>
</dbReference>
<dbReference type="AlphaFoldDB" id="A0A1B0AS46"/>
<dbReference type="GO" id="GO:0006633">
    <property type="term" value="P:fatty acid biosynthetic process"/>
    <property type="evidence" value="ECO:0007669"/>
    <property type="project" value="TreeGrafter"/>
</dbReference>
<dbReference type="Gene3D" id="3.40.47.10">
    <property type="match status" value="1"/>
</dbReference>
<reference evidence="4" key="2">
    <citation type="submission" date="2020-05" db="UniProtKB">
        <authorList>
            <consortium name="EnsemblMetazoa"/>
        </authorList>
    </citation>
    <scope>IDENTIFICATION</scope>
    <source>
        <strain evidence="4">IAEA</strain>
    </source>
</reference>
<dbReference type="STRING" id="67801.A0A1B0AS46"/>
<dbReference type="PANTHER" id="PTHR11712">
    <property type="entry name" value="POLYKETIDE SYNTHASE-RELATED"/>
    <property type="match status" value="1"/>
</dbReference>
<sequence length="105" mass="11605">MRFIRNGDVDIMLAGSGESCIDPLSIAEFCRIRALSTAFNEILSQASRPFDKNGDAYVMGEGDAILLLEELERALQRKANILGEILDYGLSGDAYQSTYKRCAHN</sequence>
<dbReference type="SUPFAM" id="SSF53901">
    <property type="entry name" value="Thiolase-like"/>
    <property type="match status" value="1"/>
</dbReference>
<dbReference type="InterPro" id="IPR020841">
    <property type="entry name" value="PKS_Beta-ketoAc_synthase_dom"/>
</dbReference>
<proteinExistence type="predicted"/>